<feature type="transmembrane region" description="Helical" evidence="7">
    <location>
        <begin position="194"/>
        <end position="212"/>
    </location>
</feature>
<evidence type="ECO:0000313" key="9">
    <source>
        <dbReference type="EMBL" id="MBB4662585.1"/>
    </source>
</evidence>
<evidence type="ECO:0000259" key="8">
    <source>
        <dbReference type="Pfam" id="PF01694"/>
    </source>
</evidence>
<feature type="domain" description="Peptidase S54 rhomboid" evidence="8">
    <location>
        <begin position="104"/>
        <end position="235"/>
    </location>
</feature>
<keyword evidence="6 7" id="KW-0472">Membrane</keyword>
<feature type="transmembrane region" description="Helical" evidence="7">
    <location>
        <begin position="145"/>
        <end position="163"/>
    </location>
</feature>
<dbReference type="EMBL" id="JACHNU010000002">
    <property type="protein sequence ID" value="MBB4662585.1"/>
    <property type="molecule type" value="Genomic_DNA"/>
</dbReference>
<sequence>MATCYRHPSRETGVACSNCGRPICTDCMTPTPVGMRCPDCSRERTRVVRGPSRPASEPTATIVLIVLNVIAFIAELGTGSTMGSGGNGTVVVDGGLFGPFVADGEWYRLVTSGFLHSGIMHIAFNMFFIWILGSMLEPAIGRARFVALYFTALLCGSLGVMLLDPTSLTVGASGAAFGLLGAAIVEARARGIDIWASGLGITAVLNFAITFAIPGISIGGHLGGFVGGIVVALLFQQLDRMRLPRAASLAACVALAVAVAIGAVVAAESATTIL</sequence>
<evidence type="ECO:0000256" key="1">
    <source>
        <dbReference type="ARBA" id="ARBA00004141"/>
    </source>
</evidence>
<evidence type="ECO:0000256" key="5">
    <source>
        <dbReference type="ARBA" id="ARBA00022989"/>
    </source>
</evidence>
<dbReference type="Proteomes" id="UP000585272">
    <property type="component" value="Unassembled WGS sequence"/>
</dbReference>
<dbReference type="Gene3D" id="1.20.1540.10">
    <property type="entry name" value="Rhomboid-like"/>
    <property type="match status" value="1"/>
</dbReference>
<protein>
    <submittedName>
        <fullName evidence="9">Membrane associated rhomboid family serine protease</fullName>
    </submittedName>
</protein>
<comment type="subcellular location">
    <subcellularLocation>
        <location evidence="1">Membrane</location>
        <topology evidence="1">Multi-pass membrane protein</topology>
    </subcellularLocation>
</comment>
<dbReference type="InterPro" id="IPR022764">
    <property type="entry name" value="Peptidase_S54_rhomboid_dom"/>
</dbReference>
<dbReference type="InterPro" id="IPR035952">
    <property type="entry name" value="Rhomboid-like_sf"/>
</dbReference>
<dbReference type="SUPFAM" id="SSF144091">
    <property type="entry name" value="Rhomboid-like"/>
    <property type="match status" value="1"/>
</dbReference>
<dbReference type="InterPro" id="IPR050925">
    <property type="entry name" value="Rhomboid_protease_S54"/>
</dbReference>
<dbReference type="PANTHER" id="PTHR43731">
    <property type="entry name" value="RHOMBOID PROTEASE"/>
    <property type="match status" value="1"/>
</dbReference>
<feature type="transmembrane region" description="Helical" evidence="7">
    <location>
        <begin position="218"/>
        <end position="235"/>
    </location>
</feature>
<keyword evidence="5 7" id="KW-1133">Transmembrane helix</keyword>
<keyword evidence="9" id="KW-0645">Protease</keyword>
<evidence type="ECO:0000256" key="2">
    <source>
        <dbReference type="ARBA" id="ARBA00009045"/>
    </source>
</evidence>
<dbReference type="GO" id="GO:0016020">
    <property type="term" value="C:membrane"/>
    <property type="evidence" value="ECO:0007669"/>
    <property type="project" value="UniProtKB-SubCell"/>
</dbReference>
<organism evidence="9 10">
    <name type="scientific">Conexibacter arvalis</name>
    <dbReference type="NCBI Taxonomy" id="912552"/>
    <lineage>
        <taxon>Bacteria</taxon>
        <taxon>Bacillati</taxon>
        <taxon>Actinomycetota</taxon>
        <taxon>Thermoleophilia</taxon>
        <taxon>Solirubrobacterales</taxon>
        <taxon>Conexibacteraceae</taxon>
        <taxon>Conexibacter</taxon>
    </lineage>
</organism>
<dbReference type="AlphaFoldDB" id="A0A840IE16"/>
<accession>A0A840IE16</accession>
<comment type="caution">
    <text evidence="9">The sequence shown here is derived from an EMBL/GenBank/DDBJ whole genome shotgun (WGS) entry which is preliminary data.</text>
</comment>
<evidence type="ECO:0000313" key="10">
    <source>
        <dbReference type="Proteomes" id="UP000585272"/>
    </source>
</evidence>
<feature type="transmembrane region" description="Helical" evidence="7">
    <location>
        <begin position="169"/>
        <end position="187"/>
    </location>
</feature>
<comment type="similarity">
    <text evidence="2">Belongs to the peptidase S54 family.</text>
</comment>
<feature type="transmembrane region" description="Helical" evidence="7">
    <location>
        <begin position="247"/>
        <end position="267"/>
    </location>
</feature>
<dbReference type="PANTHER" id="PTHR43731:SF14">
    <property type="entry name" value="PRESENILIN-ASSOCIATED RHOMBOID-LIKE PROTEIN, MITOCHONDRIAL"/>
    <property type="match status" value="1"/>
</dbReference>
<dbReference type="GO" id="GO:0006508">
    <property type="term" value="P:proteolysis"/>
    <property type="evidence" value="ECO:0007669"/>
    <property type="project" value="UniProtKB-KW"/>
</dbReference>
<proteinExistence type="inferred from homology"/>
<dbReference type="RefSeq" id="WP_183341868.1">
    <property type="nucleotide sequence ID" value="NZ_JACHNU010000002.1"/>
</dbReference>
<reference evidence="9 10" key="1">
    <citation type="submission" date="2020-08" db="EMBL/GenBank/DDBJ databases">
        <title>Genomic Encyclopedia of Archaeal and Bacterial Type Strains, Phase II (KMG-II): from individual species to whole genera.</title>
        <authorList>
            <person name="Goeker M."/>
        </authorList>
    </citation>
    <scope>NUCLEOTIDE SEQUENCE [LARGE SCALE GENOMIC DNA]</scope>
    <source>
        <strain evidence="9 10">DSM 23288</strain>
    </source>
</reference>
<dbReference type="Pfam" id="PF01694">
    <property type="entry name" value="Rhomboid"/>
    <property type="match status" value="1"/>
</dbReference>
<evidence type="ECO:0000256" key="4">
    <source>
        <dbReference type="ARBA" id="ARBA00022801"/>
    </source>
</evidence>
<keyword evidence="3 7" id="KW-0812">Transmembrane</keyword>
<evidence type="ECO:0000256" key="7">
    <source>
        <dbReference type="SAM" id="Phobius"/>
    </source>
</evidence>
<name>A0A840IE16_9ACTN</name>
<feature type="transmembrane region" description="Helical" evidence="7">
    <location>
        <begin position="114"/>
        <end position="133"/>
    </location>
</feature>
<gene>
    <name evidence="9" type="ORF">BDZ31_002171</name>
</gene>
<evidence type="ECO:0000256" key="3">
    <source>
        <dbReference type="ARBA" id="ARBA00022692"/>
    </source>
</evidence>
<evidence type="ECO:0000256" key="6">
    <source>
        <dbReference type="ARBA" id="ARBA00023136"/>
    </source>
</evidence>
<feature type="transmembrane region" description="Helical" evidence="7">
    <location>
        <begin position="59"/>
        <end position="77"/>
    </location>
</feature>
<keyword evidence="10" id="KW-1185">Reference proteome</keyword>
<keyword evidence="4" id="KW-0378">Hydrolase</keyword>
<dbReference type="GO" id="GO:0004252">
    <property type="term" value="F:serine-type endopeptidase activity"/>
    <property type="evidence" value="ECO:0007669"/>
    <property type="project" value="InterPro"/>
</dbReference>